<protein>
    <submittedName>
        <fullName evidence="1">Uncharacterized protein</fullName>
    </submittedName>
</protein>
<proteinExistence type="predicted"/>
<accession>A0A8X7UEW4</accession>
<name>A0A8X7UEW4_BRACI</name>
<dbReference type="AlphaFoldDB" id="A0A8X7UEW4"/>
<evidence type="ECO:0000313" key="1">
    <source>
        <dbReference type="EMBL" id="KAG2277095.1"/>
    </source>
</evidence>
<keyword evidence="2" id="KW-1185">Reference proteome</keyword>
<dbReference type="Proteomes" id="UP000886595">
    <property type="component" value="Unassembled WGS sequence"/>
</dbReference>
<evidence type="ECO:0000313" key="2">
    <source>
        <dbReference type="Proteomes" id="UP000886595"/>
    </source>
</evidence>
<comment type="caution">
    <text evidence="1">The sequence shown here is derived from an EMBL/GenBank/DDBJ whole genome shotgun (WGS) entry which is preliminary data.</text>
</comment>
<organism evidence="1 2">
    <name type="scientific">Brassica carinata</name>
    <name type="common">Ethiopian mustard</name>
    <name type="synonym">Abyssinian cabbage</name>
    <dbReference type="NCBI Taxonomy" id="52824"/>
    <lineage>
        <taxon>Eukaryota</taxon>
        <taxon>Viridiplantae</taxon>
        <taxon>Streptophyta</taxon>
        <taxon>Embryophyta</taxon>
        <taxon>Tracheophyta</taxon>
        <taxon>Spermatophyta</taxon>
        <taxon>Magnoliopsida</taxon>
        <taxon>eudicotyledons</taxon>
        <taxon>Gunneridae</taxon>
        <taxon>Pentapetalae</taxon>
        <taxon>rosids</taxon>
        <taxon>malvids</taxon>
        <taxon>Brassicales</taxon>
        <taxon>Brassicaceae</taxon>
        <taxon>Brassiceae</taxon>
        <taxon>Brassica</taxon>
    </lineage>
</organism>
<reference evidence="1 2" key="1">
    <citation type="submission" date="2020-02" db="EMBL/GenBank/DDBJ databases">
        <authorList>
            <person name="Ma Q."/>
            <person name="Huang Y."/>
            <person name="Song X."/>
            <person name="Pei D."/>
        </authorList>
    </citation>
    <scope>NUCLEOTIDE SEQUENCE [LARGE SCALE GENOMIC DNA]</scope>
    <source>
        <strain evidence="1">Sxm20200214</strain>
        <tissue evidence="1">Leaf</tissue>
    </source>
</reference>
<dbReference type="OrthoDB" id="1112952at2759"/>
<sequence length="63" mass="6976">MPMLLEVFSEEDSYEDEEANDNHITSLSQFVSGTFLLHKAAVLESFHLNIASECSGSQIGLWG</sequence>
<gene>
    <name evidence="1" type="ORF">Bca52824_059650</name>
</gene>
<dbReference type="EMBL" id="JAAMPC010000012">
    <property type="protein sequence ID" value="KAG2277095.1"/>
    <property type="molecule type" value="Genomic_DNA"/>
</dbReference>